<dbReference type="AlphaFoldDB" id="A0A1M3KWG7"/>
<keyword evidence="1" id="KW-0732">Signal</keyword>
<organism evidence="3 4">
    <name type="scientific">Candidatus Kapaibacterium thiocyanatum</name>
    <dbReference type="NCBI Taxonomy" id="1895771"/>
    <lineage>
        <taxon>Bacteria</taxon>
        <taxon>Pseudomonadati</taxon>
        <taxon>Candidatus Kapaibacteriota</taxon>
        <taxon>Candidatus Kapaibacteriia</taxon>
        <taxon>Candidatus Kapaibacteriales</taxon>
        <taxon>Candidatus Kapaibacteriaceae</taxon>
        <taxon>Candidatus Kapaibacterium</taxon>
    </lineage>
</organism>
<evidence type="ECO:0000313" key="4">
    <source>
        <dbReference type="Proteomes" id="UP000184233"/>
    </source>
</evidence>
<gene>
    <name evidence="3" type="ORF">BGO89_08710</name>
</gene>
<proteinExistence type="predicted"/>
<protein>
    <recommendedName>
        <fullName evidence="2">Secretion system C-terminal sorting domain-containing protein</fullName>
    </recommendedName>
</protein>
<reference evidence="3 4" key="1">
    <citation type="submission" date="2016-09" db="EMBL/GenBank/DDBJ databases">
        <title>Genome-resolved meta-omics ties microbial dynamics to process performance in biotechnology for thiocyanate degradation.</title>
        <authorList>
            <person name="Kantor R.S."/>
            <person name="Huddy R.J."/>
            <person name="Iyer R."/>
            <person name="Thomas B.C."/>
            <person name="Brown C.T."/>
            <person name="Anantharaman K."/>
            <person name="Tringe S."/>
            <person name="Hettich R.L."/>
            <person name="Harrison S.T."/>
            <person name="Banfield J.F."/>
        </authorList>
    </citation>
    <scope>NUCLEOTIDE SEQUENCE [LARGE SCALE GENOMIC DNA]</scope>
    <source>
        <strain evidence="3">59-99</strain>
    </source>
</reference>
<evidence type="ECO:0000313" key="3">
    <source>
        <dbReference type="EMBL" id="OJX56624.1"/>
    </source>
</evidence>
<dbReference type="InterPro" id="IPR026444">
    <property type="entry name" value="Secre_tail"/>
</dbReference>
<sequence>MKTTMVMALVLLLSIGQANAKAGRPDKDRAANKEAFNELRTSMHSWLEKSVFPTLSEWKRTYDASLSTQDLTELNKLRAEAKVSRENMGKEMRSAMTKNHEDHSERHDAIKGMREQHRESMESIMERLKPIADHSKNKLRSIFDSGEPKIEAWKNEAQALMKAWHDKYPDLKSGRLDHHRMKGLPLGIGDGGKRSATRFMLWDGTIPSRDESSLLFPSSGTTGLNDASRDGGMSLHITPLPASSAVTVRQQGLQDGPATIEVFDMNGVLVRSVPTTVSNGILEQHISTDGIPAGTYMTSINSPSGRRTSQMVIAR</sequence>
<dbReference type="EMBL" id="MKVH01000024">
    <property type="protein sequence ID" value="OJX56624.1"/>
    <property type="molecule type" value="Genomic_DNA"/>
</dbReference>
<dbReference type="Proteomes" id="UP000184233">
    <property type="component" value="Unassembled WGS sequence"/>
</dbReference>
<dbReference type="STRING" id="1895771.BGO89_08710"/>
<evidence type="ECO:0000256" key="1">
    <source>
        <dbReference type="SAM" id="SignalP"/>
    </source>
</evidence>
<accession>A0A1M3KWG7</accession>
<dbReference type="Pfam" id="PF18962">
    <property type="entry name" value="Por_Secre_tail"/>
    <property type="match status" value="1"/>
</dbReference>
<comment type="caution">
    <text evidence="3">The sequence shown here is derived from an EMBL/GenBank/DDBJ whole genome shotgun (WGS) entry which is preliminary data.</text>
</comment>
<dbReference type="NCBIfam" id="TIGR04183">
    <property type="entry name" value="Por_Secre_tail"/>
    <property type="match status" value="1"/>
</dbReference>
<feature type="domain" description="Secretion system C-terminal sorting" evidence="2">
    <location>
        <begin position="239"/>
        <end position="313"/>
    </location>
</feature>
<evidence type="ECO:0000259" key="2">
    <source>
        <dbReference type="Pfam" id="PF18962"/>
    </source>
</evidence>
<name>A0A1M3KWG7_9BACT</name>
<feature type="chain" id="PRO_5012047366" description="Secretion system C-terminal sorting domain-containing protein" evidence="1">
    <location>
        <begin position="21"/>
        <end position="315"/>
    </location>
</feature>
<feature type="signal peptide" evidence="1">
    <location>
        <begin position="1"/>
        <end position="20"/>
    </location>
</feature>